<feature type="compositionally biased region" description="Basic and acidic residues" evidence="1">
    <location>
        <begin position="136"/>
        <end position="148"/>
    </location>
</feature>
<dbReference type="Proteomes" id="UP000193411">
    <property type="component" value="Unassembled WGS sequence"/>
</dbReference>
<sequence>MNVTMLVFGRDSLAVPEFTNLFRFSALSNILLTCWAVFAHIETRFFPWAEWKMVYYTLVAVWCCVNSTLAYAYLVEQKARAEHRVRQLNVNGLGSTASALKSVSTGAETSSQGGGVGKANGTGPRPVKASASVGTVKREHSGMPLTHD</sequence>
<evidence type="ECO:0000256" key="2">
    <source>
        <dbReference type="SAM" id="Phobius"/>
    </source>
</evidence>
<comment type="caution">
    <text evidence="3">The sequence shown here is derived from an EMBL/GenBank/DDBJ whole genome shotgun (WGS) entry which is preliminary data.</text>
</comment>
<dbReference type="EMBL" id="MCFL01000066">
    <property type="protein sequence ID" value="ORZ31132.1"/>
    <property type="molecule type" value="Genomic_DNA"/>
</dbReference>
<feature type="transmembrane region" description="Helical" evidence="2">
    <location>
        <begin position="21"/>
        <end position="41"/>
    </location>
</feature>
<feature type="transmembrane region" description="Helical" evidence="2">
    <location>
        <begin position="53"/>
        <end position="74"/>
    </location>
</feature>
<evidence type="ECO:0000313" key="4">
    <source>
        <dbReference type="Proteomes" id="UP000193411"/>
    </source>
</evidence>
<accession>A0A1Y2HDJ1</accession>
<organism evidence="3 4">
    <name type="scientific">Catenaria anguillulae PL171</name>
    <dbReference type="NCBI Taxonomy" id="765915"/>
    <lineage>
        <taxon>Eukaryota</taxon>
        <taxon>Fungi</taxon>
        <taxon>Fungi incertae sedis</taxon>
        <taxon>Blastocladiomycota</taxon>
        <taxon>Blastocladiomycetes</taxon>
        <taxon>Blastocladiales</taxon>
        <taxon>Catenariaceae</taxon>
        <taxon>Catenaria</taxon>
    </lineage>
</organism>
<evidence type="ECO:0000313" key="3">
    <source>
        <dbReference type="EMBL" id="ORZ31132.1"/>
    </source>
</evidence>
<feature type="region of interest" description="Disordered" evidence="1">
    <location>
        <begin position="104"/>
        <end position="148"/>
    </location>
</feature>
<gene>
    <name evidence="3" type="ORF">BCR44DRAFT_1278162</name>
</gene>
<keyword evidence="2" id="KW-1133">Transmembrane helix</keyword>
<dbReference type="AlphaFoldDB" id="A0A1Y2HDJ1"/>
<keyword evidence="4" id="KW-1185">Reference proteome</keyword>
<keyword evidence="2" id="KW-0812">Transmembrane</keyword>
<name>A0A1Y2HDJ1_9FUNG</name>
<keyword evidence="2" id="KW-0472">Membrane</keyword>
<reference evidence="3 4" key="1">
    <citation type="submission" date="2016-07" db="EMBL/GenBank/DDBJ databases">
        <title>Pervasive Adenine N6-methylation of Active Genes in Fungi.</title>
        <authorList>
            <consortium name="DOE Joint Genome Institute"/>
            <person name="Mondo S.J."/>
            <person name="Dannebaum R.O."/>
            <person name="Kuo R.C."/>
            <person name="Labutti K."/>
            <person name="Haridas S."/>
            <person name="Kuo A."/>
            <person name="Salamov A."/>
            <person name="Ahrendt S.R."/>
            <person name="Lipzen A."/>
            <person name="Sullivan W."/>
            <person name="Andreopoulos W.B."/>
            <person name="Clum A."/>
            <person name="Lindquist E."/>
            <person name="Daum C."/>
            <person name="Ramamoorthy G.K."/>
            <person name="Gryganskyi A."/>
            <person name="Culley D."/>
            <person name="Magnuson J.K."/>
            <person name="James T.Y."/>
            <person name="O'Malley M.A."/>
            <person name="Stajich J.E."/>
            <person name="Spatafora J.W."/>
            <person name="Visel A."/>
            <person name="Grigoriev I.V."/>
        </authorList>
    </citation>
    <scope>NUCLEOTIDE SEQUENCE [LARGE SCALE GENOMIC DNA]</scope>
    <source>
        <strain evidence="3 4">PL171</strain>
    </source>
</reference>
<evidence type="ECO:0000256" key="1">
    <source>
        <dbReference type="SAM" id="MobiDB-lite"/>
    </source>
</evidence>
<proteinExistence type="predicted"/>
<protein>
    <submittedName>
        <fullName evidence="3">Uncharacterized protein</fullName>
    </submittedName>
</protein>